<dbReference type="STRING" id="1217799.DEALK_00520"/>
<dbReference type="GO" id="GO:0016787">
    <property type="term" value="F:hydrolase activity"/>
    <property type="evidence" value="ECO:0007669"/>
    <property type="project" value="UniProtKB-KW"/>
</dbReference>
<evidence type="ECO:0000259" key="1">
    <source>
        <dbReference type="Pfam" id="PF01863"/>
    </source>
</evidence>
<reference evidence="2 3" key="1">
    <citation type="submission" date="2015-06" db="EMBL/GenBank/DDBJ databases">
        <title>Genome sequence of the organohalide-respiring Dehalogenimonas alkenigignens type strain (IP3-3T).</title>
        <authorList>
            <person name="Key T.A."/>
            <person name="Richmond D.P."/>
            <person name="Bowman K.S."/>
            <person name="Cho Y.-J."/>
            <person name="Chun J."/>
            <person name="da Costa M.S."/>
            <person name="Rainey F.A."/>
            <person name="Moe W.M."/>
        </authorList>
    </citation>
    <scope>NUCLEOTIDE SEQUENCE [LARGE SCALE GENOMIC DNA]</scope>
    <source>
        <strain evidence="2 3">IP3-3</strain>
    </source>
</reference>
<dbReference type="PANTHER" id="PTHR30399:SF1">
    <property type="entry name" value="UTP PYROPHOSPHATASE"/>
    <property type="match status" value="1"/>
</dbReference>
<name>A0A0W0GKS0_9CHLR</name>
<gene>
    <name evidence="2" type="ORF">DEALK_00520</name>
</gene>
<dbReference type="EMBL" id="LFDV01000001">
    <property type="protein sequence ID" value="KTB49140.1"/>
    <property type="molecule type" value="Genomic_DNA"/>
</dbReference>
<dbReference type="AlphaFoldDB" id="A0A0W0GKS0"/>
<dbReference type="OrthoDB" id="9811177at2"/>
<protein>
    <submittedName>
        <fullName evidence="2">Putative metal-dependent hydrolase</fullName>
    </submittedName>
</protein>
<accession>A0A0W0GKS0</accession>
<dbReference type="InterPro" id="IPR002725">
    <property type="entry name" value="YgjP-like_metallopeptidase"/>
</dbReference>
<dbReference type="PANTHER" id="PTHR30399">
    <property type="entry name" value="UNCHARACTERIZED PROTEIN YGJP"/>
    <property type="match status" value="1"/>
</dbReference>
<sequence>MSEMIVVDDLKFEVRRSLRRKTLGLTVDRGGELVVHSPETASKTELHKWVNRKLLWVHEKLLRKELHSHRVHRLEIVSGECIAYLGRNYRLKIVKNQSTPIQFDGQWFLLRENDRLDAQRHFQTWYQNTGAEWLNERVRFWESKVGMTASKIIVCDLGFRWGSCGKYGALYFNWRLLQLPVFLVDYVVIHELVHLHERNHTPTFWRILGRVLPEWKERKEELSYKKAQMLWCTYGDDANTRIEE</sequence>
<evidence type="ECO:0000313" key="2">
    <source>
        <dbReference type="EMBL" id="KTB49140.1"/>
    </source>
</evidence>
<dbReference type="Gene3D" id="3.30.2010.10">
    <property type="entry name" value="Metalloproteases ('zincins'), catalytic domain"/>
    <property type="match status" value="1"/>
</dbReference>
<dbReference type="InterPro" id="IPR053136">
    <property type="entry name" value="UTP_pyrophosphatase-like"/>
</dbReference>
<dbReference type="Pfam" id="PF01863">
    <property type="entry name" value="YgjP-like"/>
    <property type="match status" value="1"/>
</dbReference>
<dbReference type="RefSeq" id="WP_058437602.1">
    <property type="nucleotide sequence ID" value="NZ_KQ758903.1"/>
</dbReference>
<evidence type="ECO:0000313" key="3">
    <source>
        <dbReference type="Proteomes" id="UP000053947"/>
    </source>
</evidence>
<dbReference type="Proteomes" id="UP000053947">
    <property type="component" value="Unassembled WGS sequence"/>
</dbReference>
<feature type="domain" description="YgjP-like metallopeptidase" evidence="1">
    <location>
        <begin position="21"/>
        <end position="223"/>
    </location>
</feature>
<keyword evidence="2" id="KW-0378">Hydrolase</keyword>
<comment type="caution">
    <text evidence="2">The sequence shown here is derived from an EMBL/GenBank/DDBJ whole genome shotgun (WGS) entry which is preliminary data.</text>
</comment>
<dbReference type="PATRIC" id="fig|1217799.6.peg.51"/>
<proteinExistence type="predicted"/>
<organism evidence="2 3">
    <name type="scientific">Dehalogenimonas alkenigignens</name>
    <dbReference type="NCBI Taxonomy" id="1217799"/>
    <lineage>
        <taxon>Bacteria</taxon>
        <taxon>Bacillati</taxon>
        <taxon>Chloroflexota</taxon>
        <taxon>Dehalococcoidia</taxon>
        <taxon>Dehalococcoidales</taxon>
        <taxon>Dehalococcoidaceae</taxon>
        <taxon>Dehalogenimonas</taxon>
    </lineage>
</organism>
<dbReference type="CDD" id="cd07344">
    <property type="entry name" value="M48_yhfN_like"/>
    <property type="match status" value="1"/>
</dbReference>
<keyword evidence="3" id="KW-1185">Reference proteome</keyword>